<dbReference type="BioCyc" id="RSPH349102:G1G8M-171-MONOMER"/>
<name>A4WNW2_CERS5</name>
<organism evidence="3">
    <name type="scientific">Cereibacter sphaeroides (strain ATCC 17025 / ATH 2.4.3)</name>
    <name type="common">Rhodobacter sphaeroides</name>
    <dbReference type="NCBI Taxonomy" id="349102"/>
    <lineage>
        <taxon>Bacteria</taxon>
        <taxon>Pseudomonadati</taxon>
        <taxon>Pseudomonadota</taxon>
        <taxon>Alphaproteobacteria</taxon>
        <taxon>Rhodobacterales</taxon>
        <taxon>Paracoccaceae</taxon>
        <taxon>Cereibacter</taxon>
    </lineage>
</organism>
<sequence length="153" mass="16194">MNEVVQQPTWMQGYVPGPDTKFKKGQSGNPAGKPKGTRDKRSKLIQRMLDEAGDVLDAVLEKAKAGDPASAGLVLGRVLPALRAQAQTVEFDFDPDAPITVQIQQVLAAVAAGEVPPDTGEQIIRAIGTLSNARVTEELAAEIAALKARDITP</sequence>
<dbReference type="AlphaFoldDB" id="A4WNW2"/>
<dbReference type="STRING" id="349102.Rsph17025_0166"/>
<feature type="domain" description="DUF5681" evidence="2">
    <location>
        <begin position="19"/>
        <end position="79"/>
    </location>
</feature>
<evidence type="ECO:0000259" key="2">
    <source>
        <dbReference type="Pfam" id="PF18932"/>
    </source>
</evidence>
<dbReference type="Pfam" id="PF18932">
    <property type="entry name" value="DUF5681"/>
    <property type="match status" value="1"/>
</dbReference>
<protein>
    <recommendedName>
        <fullName evidence="2">DUF5681 domain-containing protein</fullName>
    </recommendedName>
</protein>
<feature type="region of interest" description="Disordered" evidence="1">
    <location>
        <begin position="1"/>
        <end position="41"/>
    </location>
</feature>
<evidence type="ECO:0000313" key="3">
    <source>
        <dbReference type="EMBL" id="ABP69076.1"/>
    </source>
</evidence>
<evidence type="ECO:0000256" key="1">
    <source>
        <dbReference type="SAM" id="MobiDB-lite"/>
    </source>
</evidence>
<dbReference type="InterPro" id="IPR043736">
    <property type="entry name" value="DUF5681"/>
</dbReference>
<feature type="compositionally biased region" description="Polar residues" evidence="1">
    <location>
        <begin position="1"/>
        <end position="10"/>
    </location>
</feature>
<proteinExistence type="predicted"/>
<gene>
    <name evidence="3" type="ordered locus">Rsph17025_0166</name>
</gene>
<dbReference type="KEGG" id="rsq:Rsph17025_0166"/>
<accession>A4WNW2</accession>
<reference evidence="3" key="1">
    <citation type="submission" date="2007-04" db="EMBL/GenBank/DDBJ databases">
        <title>Complete sequence of chromosome of Rhodobacter sphaeroides ATCC 17025.</title>
        <authorList>
            <consortium name="US DOE Joint Genome Institute"/>
            <person name="Copeland A."/>
            <person name="Lucas S."/>
            <person name="Lapidus A."/>
            <person name="Barry K."/>
            <person name="Detter J.C."/>
            <person name="Glavina del Rio T."/>
            <person name="Hammon N."/>
            <person name="Israni S."/>
            <person name="Dalin E."/>
            <person name="Tice H."/>
            <person name="Pitluck S."/>
            <person name="Chertkov O."/>
            <person name="Brettin T."/>
            <person name="Bruce D."/>
            <person name="Han C."/>
            <person name="Schmutz J."/>
            <person name="Larimer F."/>
            <person name="Land M."/>
            <person name="Hauser L."/>
            <person name="Kyrpides N."/>
            <person name="Kim E."/>
            <person name="Richardson P."/>
            <person name="Mackenzie C."/>
            <person name="Choudhary M."/>
            <person name="Donohue T.J."/>
            <person name="Kaplan S."/>
        </authorList>
    </citation>
    <scope>NUCLEOTIDE SEQUENCE [LARGE SCALE GENOMIC DNA]</scope>
    <source>
        <strain evidence="3">ATCC 17025</strain>
    </source>
</reference>
<dbReference type="EMBL" id="CP000661">
    <property type="protein sequence ID" value="ABP69076.1"/>
    <property type="molecule type" value="Genomic_DNA"/>
</dbReference>
<dbReference type="HOGENOM" id="CLU_137974_1_0_5"/>
<dbReference type="eggNOG" id="ENOG5030FG3">
    <property type="taxonomic scope" value="Bacteria"/>
</dbReference>